<gene>
    <name evidence="1" type="ORF">FRUB_04310</name>
</gene>
<dbReference type="AlphaFoldDB" id="A0A225DLH1"/>
<keyword evidence="2" id="KW-1185">Reference proteome</keyword>
<name>A0A225DLH1_9BACT</name>
<evidence type="ECO:0000313" key="2">
    <source>
        <dbReference type="Proteomes" id="UP000214646"/>
    </source>
</evidence>
<dbReference type="EMBL" id="NIDE01000005">
    <property type="protein sequence ID" value="OWK42232.1"/>
    <property type="molecule type" value="Genomic_DNA"/>
</dbReference>
<organism evidence="1 2">
    <name type="scientific">Fimbriiglobus ruber</name>
    <dbReference type="NCBI Taxonomy" id="1908690"/>
    <lineage>
        <taxon>Bacteria</taxon>
        <taxon>Pseudomonadati</taxon>
        <taxon>Planctomycetota</taxon>
        <taxon>Planctomycetia</taxon>
        <taxon>Gemmatales</taxon>
        <taxon>Gemmataceae</taxon>
        <taxon>Fimbriiglobus</taxon>
    </lineage>
</organism>
<protein>
    <submittedName>
        <fullName evidence="1">Uncharacterized protein</fullName>
    </submittedName>
</protein>
<proteinExistence type="predicted"/>
<comment type="caution">
    <text evidence="1">The sequence shown here is derived from an EMBL/GenBank/DDBJ whole genome shotgun (WGS) entry which is preliminary data.</text>
</comment>
<reference evidence="2" key="1">
    <citation type="submission" date="2017-06" db="EMBL/GenBank/DDBJ databases">
        <title>Genome analysis of Fimbriiglobus ruber SP5, the first member of the order Planctomycetales with confirmed chitinolytic capability.</title>
        <authorList>
            <person name="Ravin N.V."/>
            <person name="Rakitin A.L."/>
            <person name="Ivanova A.A."/>
            <person name="Beletsky A.V."/>
            <person name="Kulichevskaya I.S."/>
            <person name="Mardanov A.V."/>
            <person name="Dedysh S.N."/>
        </authorList>
    </citation>
    <scope>NUCLEOTIDE SEQUENCE [LARGE SCALE GENOMIC DNA]</scope>
    <source>
        <strain evidence="2">SP5</strain>
    </source>
</reference>
<sequence length="68" mass="7587">MDRFGHEIPRHFYPLFPDEKEFVGLLSVAMRDAAEGYVLVDEGRWCVIGFNGTLSPRTIEAPSLACSA</sequence>
<dbReference type="Proteomes" id="UP000214646">
    <property type="component" value="Unassembled WGS sequence"/>
</dbReference>
<evidence type="ECO:0000313" key="1">
    <source>
        <dbReference type="EMBL" id="OWK42232.1"/>
    </source>
</evidence>
<accession>A0A225DLH1</accession>